<sequence length="68" mass="7912">MSFTDRLHSNSIPSRTLEFPLNQMVPLNPQGVIEHNVRKSFAMMNVLTSVDVNPDDFDRLLFIRFYAQ</sequence>
<comment type="caution">
    <text evidence="1">The sequence shown here is derived from an EMBL/GenBank/DDBJ whole genome shotgun (WGS) entry which is preliminary data.</text>
</comment>
<reference evidence="1 2" key="1">
    <citation type="journal article" date="2020" name="Microb. Genom.">
        <title>Genetic diversity of clinical and environmental Mucorales isolates obtained from an investigation of mucormycosis cases among solid organ transplant recipients.</title>
        <authorList>
            <person name="Nguyen M.H."/>
            <person name="Kaul D."/>
            <person name="Muto C."/>
            <person name="Cheng S.J."/>
            <person name="Richter R.A."/>
            <person name="Bruno V.M."/>
            <person name="Liu G."/>
            <person name="Beyhan S."/>
            <person name="Sundermann A.J."/>
            <person name="Mounaud S."/>
            <person name="Pasculle A.W."/>
            <person name="Nierman W.C."/>
            <person name="Driscoll E."/>
            <person name="Cumbie R."/>
            <person name="Clancy C.J."/>
            <person name="Dupont C.L."/>
        </authorList>
    </citation>
    <scope>NUCLEOTIDE SEQUENCE [LARGE SCALE GENOMIC DNA]</scope>
    <source>
        <strain evidence="1 2">GL24</strain>
    </source>
</reference>
<dbReference type="Proteomes" id="UP000740926">
    <property type="component" value="Unassembled WGS sequence"/>
</dbReference>
<organism evidence="1 2">
    <name type="scientific">Rhizopus delemar</name>
    <dbReference type="NCBI Taxonomy" id="936053"/>
    <lineage>
        <taxon>Eukaryota</taxon>
        <taxon>Fungi</taxon>
        <taxon>Fungi incertae sedis</taxon>
        <taxon>Mucoromycota</taxon>
        <taxon>Mucoromycotina</taxon>
        <taxon>Mucoromycetes</taxon>
        <taxon>Mucorales</taxon>
        <taxon>Mucorineae</taxon>
        <taxon>Rhizopodaceae</taxon>
        <taxon>Rhizopus</taxon>
    </lineage>
</organism>
<protein>
    <submittedName>
        <fullName evidence="1">Uncharacterized protein</fullName>
    </submittedName>
</protein>
<evidence type="ECO:0000313" key="1">
    <source>
        <dbReference type="EMBL" id="KAG1564841.1"/>
    </source>
</evidence>
<accession>A0A9P6YUF7</accession>
<keyword evidence="2" id="KW-1185">Reference proteome</keyword>
<name>A0A9P6YUF7_9FUNG</name>
<dbReference type="AlphaFoldDB" id="A0A9P6YUF7"/>
<evidence type="ECO:0000313" key="2">
    <source>
        <dbReference type="Proteomes" id="UP000740926"/>
    </source>
</evidence>
<dbReference type="EMBL" id="JAANIU010002401">
    <property type="protein sequence ID" value="KAG1564841.1"/>
    <property type="molecule type" value="Genomic_DNA"/>
</dbReference>
<proteinExistence type="predicted"/>
<gene>
    <name evidence="1" type="ORF">G6F50_010639</name>
</gene>